<organism evidence="6">
    <name type="scientific">Thermus tengchongensis</name>
    <dbReference type="NCBI Taxonomy" id="1214928"/>
    <lineage>
        <taxon>Bacteria</taxon>
        <taxon>Thermotogati</taxon>
        <taxon>Deinococcota</taxon>
        <taxon>Deinococci</taxon>
        <taxon>Thermales</taxon>
        <taxon>Thermaceae</taxon>
        <taxon>Thermus</taxon>
    </lineage>
</organism>
<evidence type="ECO:0000256" key="4">
    <source>
        <dbReference type="ARBA" id="ARBA00023136"/>
    </source>
</evidence>
<evidence type="ECO:0000259" key="5">
    <source>
        <dbReference type="Pfam" id="PF06803"/>
    </source>
</evidence>
<protein>
    <submittedName>
        <fullName evidence="6">DUF1232 domain-containing protein</fullName>
    </submittedName>
</protein>
<reference evidence="6" key="1">
    <citation type="journal article" date="2020" name="mSystems">
        <title>Genome- and Community-Level Interaction Insights into Carbon Utilization and Element Cycling Functions of Hydrothermarchaeota in Hydrothermal Sediment.</title>
        <authorList>
            <person name="Zhou Z."/>
            <person name="Liu Y."/>
            <person name="Xu W."/>
            <person name="Pan J."/>
            <person name="Luo Z.H."/>
            <person name="Li M."/>
        </authorList>
    </citation>
    <scope>NUCLEOTIDE SEQUENCE [LARGE SCALE GENOMIC DNA]</scope>
    <source>
        <strain evidence="6">SpSt-679</strain>
    </source>
</reference>
<evidence type="ECO:0000313" key="6">
    <source>
        <dbReference type="EMBL" id="HGL49020.1"/>
    </source>
</evidence>
<name>A0A7V4E663_9DEIN</name>
<evidence type="ECO:0000256" key="3">
    <source>
        <dbReference type="ARBA" id="ARBA00022989"/>
    </source>
</evidence>
<sequence length="139" mass="15525">MDRLLKEWKARAKAFKREVSVLYLALRHPRLPWHVRLLASLVVAYALSPVDLIPDFVPILGHLDDLVLIPLGIALVLRLIPEEILREAKEKAEKLSSLPKNRLAAAVILAPLACPGRLSSLGGTPLPLLNPYWRRLPTP</sequence>
<keyword evidence="3" id="KW-1133">Transmembrane helix</keyword>
<keyword evidence="4" id="KW-0472">Membrane</keyword>
<keyword evidence="2" id="KW-0812">Transmembrane</keyword>
<dbReference type="GO" id="GO:0012505">
    <property type="term" value="C:endomembrane system"/>
    <property type="evidence" value="ECO:0007669"/>
    <property type="project" value="UniProtKB-SubCell"/>
</dbReference>
<proteinExistence type="predicted"/>
<dbReference type="InterPro" id="IPR010652">
    <property type="entry name" value="DUF1232"/>
</dbReference>
<dbReference type="EMBL" id="DTCX01000005">
    <property type="protein sequence ID" value="HGL49020.1"/>
    <property type="molecule type" value="Genomic_DNA"/>
</dbReference>
<dbReference type="AlphaFoldDB" id="A0A7V4E663"/>
<evidence type="ECO:0000256" key="1">
    <source>
        <dbReference type="ARBA" id="ARBA00004127"/>
    </source>
</evidence>
<accession>A0A7V4E663</accession>
<evidence type="ECO:0000256" key="2">
    <source>
        <dbReference type="ARBA" id="ARBA00022692"/>
    </source>
</evidence>
<gene>
    <name evidence="6" type="ORF">ENU54_00105</name>
</gene>
<comment type="subcellular location">
    <subcellularLocation>
        <location evidence="1">Endomembrane system</location>
        <topology evidence="1">Multi-pass membrane protein</topology>
    </subcellularLocation>
</comment>
<dbReference type="Pfam" id="PF06803">
    <property type="entry name" value="DUF1232"/>
    <property type="match status" value="1"/>
</dbReference>
<feature type="domain" description="DUF1232" evidence="5">
    <location>
        <begin position="36"/>
        <end position="71"/>
    </location>
</feature>
<comment type="caution">
    <text evidence="6">The sequence shown here is derived from an EMBL/GenBank/DDBJ whole genome shotgun (WGS) entry which is preliminary data.</text>
</comment>